<protein>
    <submittedName>
        <fullName evidence="1">Uncharacterized protein</fullName>
    </submittedName>
</protein>
<dbReference type="Proteomes" id="UP000237105">
    <property type="component" value="Unassembled WGS sequence"/>
</dbReference>
<organism evidence="1 2">
    <name type="scientific">Parasponia andersonii</name>
    <name type="common">Sponia andersonii</name>
    <dbReference type="NCBI Taxonomy" id="3476"/>
    <lineage>
        <taxon>Eukaryota</taxon>
        <taxon>Viridiplantae</taxon>
        <taxon>Streptophyta</taxon>
        <taxon>Embryophyta</taxon>
        <taxon>Tracheophyta</taxon>
        <taxon>Spermatophyta</taxon>
        <taxon>Magnoliopsida</taxon>
        <taxon>eudicotyledons</taxon>
        <taxon>Gunneridae</taxon>
        <taxon>Pentapetalae</taxon>
        <taxon>rosids</taxon>
        <taxon>fabids</taxon>
        <taxon>Rosales</taxon>
        <taxon>Cannabaceae</taxon>
        <taxon>Parasponia</taxon>
    </lineage>
</organism>
<proteinExistence type="predicted"/>
<comment type="caution">
    <text evidence="1">The sequence shown here is derived from an EMBL/GenBank/DDBJ whole genome shotgun (WGS) entry which is preliminary data.</text>
</comment>
<evidence type="ECO:0000313" key="1">
    <source>
        <dbReference type="EMBL" id="PON69415.1"/>
    </source>
</evidence>
<reference evidence="2" key="1">
    <citation type="submission" date="2016-06" db="EMBL/GenBank/DDBJ databases">
        <title>Parallel loss of symbiosis genes in relatives of nitrogen-fixing non-legume Parasponia.</title>
        <authorList>
            <person name="Van Velzen R."/>
            <person name="Holmer R."/>
            <person name="Bu F."/>
            <person name="Rutten L."/>
            <person name="Van Zeijl A."/>
            <person name="Liu W."/>
            <person name="Santuari L."/>
            <person name="Cao Q."/>
            <person name="Sharma T."/>
            <person name="Shen D."/>
            <person name="Roswanjaya Y."/>
            <person name="Wardhani T."/>
            <person name="Kalhor M.S."/>
            <person name="Jansen J."/>
            <person name="Van den Hoogen J."/>
            <person name="Gungor B."/>
            <person name="Hartog M."/>
            <person name="Hontelez J."/>
            <person name="Verver J."/>
            <person name="Yang W.-C."/>
            <person name="Schijlen E."/>
            <person name="Repin R."/>
            <person name="Schilthuizen M."/>
            <person name="Schranz E."/>
            <person name="Heidstra R."/>
            <person name="Miyata K."/>
            <person name="Fedorova E."/>
            <person name="Kohlen W."/>
            <person name="Bisseling T."/>
            <person name="Smit S."/>
            <person name="Geurts R."/>
        </authorList>
    </citation>
    <scope>NUCLEOTIDE SEQUENCE [LARGE SCALE GENOMIC DNA]</scope>
    <source>
        <strain evidence="2">cv. WU1-14</strain>
    </source>
</reference>
<keyword evidence="2" id="KW-1185">Reference proteome</keyword>
<name>A0A2P5D820_PARAD</name>
<evidence type="ECO:0000313" key="2">
    <source>
        <dbReference type="Proteomes" id="UP000237105"/>
    </source>
</evidence>
<sequence>MPTATTGTLPTLLTDAPSRQLRYLSMKKRHCPLPMLALPSHVEEQWKPRLIASIFGQFQLYIAIISRRERSKISSPD</sequence>
<gene>
    <name evidence="1" type="ORF">PanWU01x14_088560</name>
</gene>
<dbReference type="AlphaFoldDB" id="A0A2P5D820"/>
<accession>A0A2P5D820</accession>
<dbReference type="EMBL" id="JXTB01000056">
    <property type="protein sequence ID" value="PON69415.1"/>
    <property type="molecule type" value="Genomic_DNA"/>
</dbReference>